<dbReference type="Pfam" id="PF09844">
    <property type="entry name" value="DUF2071"/>
    <property type="match status" value="1"/>
</dbReference>
<name>A0A5B9Q1Y4_9BACT</name>
<accession>A0A5B9Q1Y4</accession>
<dbReference type="Proteomes" id="UP000323917">
    <property type="component" value="Chromosome"/>
</dbReference>
<dbReference type="RefSeq" id="WP_148071777.1">
    <property type="nucleotide sequence ID" value="NZ_CP042913.1"/>
</dbReference>
<sequence length="235" mass="27218">MTKTPFLTTRWSYLAMLNYEIDPQVLRSFVPPHTELDSFNHRHYVSMVGFLYDDTRIKGLAIPGHRQFAEVNLRFYVRYQAAEGWRRGVVFIREVVPRRAVAWIARKLYEEKFVCLPMRHVIKPSKVEYSWWYDGAWQRLAIDVTGDAELPAEGSEEEFITEHYWGYTARRDGSTSEYRVAHPRWRVRQTGSAVLDCKVNEFYGAEFAEALSGTPTSAFLAEGSAVEIYAGCKVL</sequence>
<dbReference type="PANTHER" id="PTHR39186:SF1">
    <property type="entry name" value="DUF2071 DOMAIN-CONTAINING PROTEIN"/>
    <property type="match status" value="1"/>
</dbReference>
<gene>
    <name evidence="1" type="ORF">Pr1d_02250</name>
</gene>
<evidence type="ECO:0000313" key="1">
    <source>
        <dbReference type="EMBL" id="QEG32964.1"/>
    </source>
</evidence>
<proteinExistence type="predicted"/>
<protein>
    <recommendedName>
        <fullName evidence="3">DUF2071 domain-containing protein</fullName>
    </recommendedName>
</protein>
<reference evidence="1 2" key="1">
    <citation type="submission" date="2019-08" db="EMBL/GenBank/DDBJ databases">
        <title>Deep-cultivation of Planctomycetes and their phenomic and genomic characterization uncovers novel biology.</title>
        <authorList>
            <person name="Wiegand S."/>
            <person name="Jogler M."/>
            <person name="Boedeker C."/>
            <person name="Pinto D."/>
            <person name="Vollmers J."/>
            <person name="Rivas-Marin E."/>
            <person name="Kohn T."/>
            <person name="Peeters S.H."/>
            <person name="Heuer A."/>
            <person name="Rast P."/>
            <person name="Oberbeckmann S."/>
            <person name="Bunk B."/>
            <person name="Jeske O."/>
            <person name="Meyerdierks A."/>
            <person name="Storesund J.E."/>
            <person name="Kallscheuer N."/>
            <person name="Luecker S."/>
            <person name="Lage O.M."/>
            <person name="Pohl T."/>
            <person name="Merkel B.J."/>
            <person name="Hornburger P."/>
            <person name="Mueller R.-W."/>
            <person name="Bruemmer F."/>
            <person name="Labrenz M."/>
            <person name="Spormann A.M."/>
            <person name="Op den Camp H."/>
            <person name="Overmann J."/>
            <person name="Amann R."/>
            <person name="Jetten M.S.M."/>
            <person name="Mascher T."/>
            <person name="Medema M.H."/>
            <person name="Devos D.P."/>
            <person name="Kaster A.-K."/>
            <person name="Ovreas L."/>
            <person name="Rohde M."/>
            <person name="Galperin M.Y."/>
            <person name="Jogler C."/>
        </authorList>
    </citation>
    <scope>NUCLEOTIDE SEQUENCE [LARGE SCALE GENOMIC DNA]</scope>
    <source>
        <strain evidence="1 2">Pr1d</strain>
    </source>
</reference>
<dbReference type="EMBL" id="CP042913">
    <property type="protein sequence ID" value="QEG32964.1"/>
    <property type="molecule type" value="Genomic_DNA"/>
</dbReference>
<dbReference type="InterPro" id="IPR018644">
    <property type="entry name" value="DUF2071"/>
</dbReference>
<evidence type="ECO:0008006" key="3">
    <source>
        <dbReference type="Google" id="ProtNLM"/>
    </source>
</evidence>
<organism evidence="1 2">
    <name type="scientific">Bythopirellula goksoeyrii</name>
    <dbReference type="NCBI Taxonomy" id="1400387"/>
    <lineage>
        <taxon>Bacteria</taxon>
        <taxon>Pseudomonadati</taxon>
        <taxon>Planctomycetota</taxon>
        <taxon>Planctomycetia</taxon>
        <taxon>Pirellulales</taxon>
        <taxon>Lacipirellulaceae</taxon>
        <taxon>Bythopirellula</taxon>
    </lineage>
</organism>
<evidence type="ECO:0000313" key="2">
    <source>
        <dbReference type="Proteomes" id="UP000323917"/>
    </source>
</evidence>
<dbReference type="OrthoDB" id="150993at2"/>
<keyword evidence="2" id="KW-1185">Reference proteome</keyword>
<dbReference type="AlphaFoldDB" id="A0A5B9Q1Y4"/>
<dbReference type="KEGG" id="bgok:Pr1d_02250"/>
<dbReference type="PANTHER" id="PTHR39186">
    <property type="entry name" value="DUF2071 FAMILY PROTEIN"/>
    <property type="match status" value="1"/>
</dbReference>